<dbReference type="Pfam" id="PF00072">
    <property type="entry name" value="Response_reg"/>
    <property type="match status" value="1"/>
</dbReference>
<dbReference type="Pfam" id="PF00486">
    <property type="entry name" value="Trans_reg_C"/>
    <property type="match status" value="1"/>
</dbReference>
<evidence type="ECO:0000259" key="10">
    <source>
        <dbReference type="PROSITE" id="PS50110"/>
    </source>
</evidence>
<feature type="domain" description="Response regulatory" evidence="10">
    <location>
        <begin position="3"/>
        <end position="116"/>
    </location>
</feature>
<dbReference type="Gene3D" id="3.40.50.2300">
    <property type="match status" value="1"/>
</dbReference>
<dbReference type="InterPro" id="IPR036388">
    <property type="entry name" value="WH-like_DNA-bd_sf"/>
</dbReference>
<dbReference type="GO" id="GO:0005829">
    <property type="term" value="C:cytosol"/>
    <property type="evidence" value="ECO:0007669"/>
    <property type="project" value="TreeGrafter"/>
</dbReference>
<accession>C6LEL9</accession>
<evidence type="ECO:0000256" key="6">
    <source>
        <dbReference type="ARBA" id="ARBA00023163"/>
    </source>
</evidence>
<dbReference type="PROSITE" id="PS50110">
    <property type="entry name" value="RESPONSE_REGULATORY"/>
    <property type="match status" value="1"/>
</dbReference>
<keyword evidence="2 8" id="KW-0597">Phosphoprotein</keyword>
<dbReference type="eggNOG" id="COG0745">
    <property type="taxonomic scope" value="Bacteria"/>
</dbReference>
<dbReference type="RefSeq" id="WP_006861862.1">
    <property type="nucleotide sequence ID" value="NZ_ACCL02000008.1"/>
</dbReference>
<protein>
    <recommendedName>
        <fullName evidence="1">Stage 0 sporulation protein A homolog</fullName>
    </recommendedName>
</protein>
<dbReference type="EMBL" id="ACCL02000008">
    <property type="protein sequence ID" value="EET61002.1"/>
    <property type="molecule type" value="Genomic_DNA"/>
</dbReference>
<keyword evidence="13" id="KW-1185">Reference proteome</keyword>
<evidence type="ECO:0000259" key="11">
    <source>
        <dbReference type="PROSITE" id="PS51755"/>
    </source>
</evidence>
<dbReference type="InterPro" id="IPR016032">
    <property type="entry name" value="Sig_transdc_resp-reg_C-effctor"/>
</dbReference>
<evidence type="ECO:0000256" key="7">
    <source>
        <dbReference type="ARBA" id="ARBA00024867"/>
    </source>
</evidence>
<evidence type="ECO:0000256" key="5">
    <source>
        <dbReference type="ARBA" id="ARBA00023125"/>
    </source>
</evidence>
<evidence type="ECO:0000256" key="2">
    <source>
        <dbReference type="ARBA" id="ARBA00022553"/>
    </source>
</evidence>
<gene>
    <name evidence="12" type="ORF">BRYFOR_07069</name>
</gene>
<feature type="modified residue" description="4-aspartylphosphate" evidence="8">
    <location>
        <position position="52"/>
    </location>
</feature>
<dbReference type="STRING" id="168384.SAMN05660368_00323"/>
<keyword evidence="3" id="KW-0902">Two-component regulatory system</keyword>
<dbReference type="GO" id="GO:0000156">
    <property type="term" value="F:phosphorelay response regulator activity"/>
    <property type="evidence" value="ECO:0007669"/>
    <property type="project" value="TreeGrafter"/>
</dbReference>
<keyword evidence="6" id="KW-0804">Transcription</keyword>
<evidence type="ECO:0000256" key="1">
    <source>
        <dbReference type="ARBA" id="ARBA00018672"/>
    </source>
</evidence>
<dbReference type="SMART" id="SM00448">
    <property type="entry name" value="REC"/>
    <property type="match status" value="1"/>
</dbReference>
<keyword evidence="5 9" id="KW-0238">DNA-binding</keyword>
<dbReference type="InterPro" id="IPR001789">
    <property type="entry name" value="Sig_transdc_resp-reg_receiver"/>
</dbReference>
<dbReference type="Gene3D" id="1.10.10.10">
    <property type="entry name" value="Winged helix-like DNA-binding domain superfamily/Winged helix DNA-binding domain"/>
    <property type="match status" value="1"/>
</dbReference>
<reference evidence="12" key="1">
    <citation type="submission" date="2009-07" db="EMBL/GenBank/DDBJ databases">
        <authorList>
            <person name="Weinstock G."/>
            <person name="Sodergren E."/>
            <person name="Clifton S."/>
            <person name="Fulton L."/>
            <person name="Fulton B."/>
            <person name="Courtney L."/>
            <person name="Fronick C."/>
            <person name="Harrison M."/>
            <person name="Strong C."/>
            <person name="Farmer C."/>
            <person name="Delahaunty K."/>
            <person name="Markovic C."/>
            <person name="Hall O."/>
            <person name="Minx P."/>
            <person name="Tomlinson C."/>
            <person name="Mitreva M."/>
            <person name="Nelson J."/>
            <person name="Hou S."/>
            <person name="Wollam A."/>
            <person name="Pepin K.H."/>
            <person name="Johnson M."/>
            <person name="Bhonagiri V."/>
            <person name="Nash W.E."/>
            <person name="Warren W."/>
            <person name="Chinwalla A."/>
            <person name="Mardis E.R."/>
            <person name="Wilson R.K."/>
        </authorList>
    </citation>
    <scope>NUCLEOTIDE SEQUENCE [LARGE SCALE GENOMIC DNA]</scope>
    <source>
        <strain evidence="12">DSM 14469</strain>
    </source>
</reference>
<dbReference type="Proteomes" id="UP000005561">
    <property type="component" value="Unassembled WGS sequence"/>
</dbReference>
<evidence type="ECO:0000256" key="9">
    <source>
        <dbReference type="PROSITE-ProRule" id="PRU01091"/>
    </source>
</evidence>
<dbReference type="PANTHER" id="PTHR48111:SF40">
    <property type="entry name" value="PHOSPHATE REGULON TRANSCRIPTIONAL REGULATORY PROTEIN PHOB"/>
    <property type="match status" value="1"/>
</dbReference>
<evidence type="ECO:0000256" key="8">
    <source>
        <dbReference type="PROSITE-ProRule" id="PRU00169"/>
    </source>
</evidence>
<dbReference type="AlphaFoldDB" id="C6LEL9"/>
<dbReference type="GO" id="GO:0032993">
    <property type="term" value="C:protein-DNA complex"/>
    <property type="evidence" value="ECO:0007669"/>
    <property type="project" value="TreeGrafter"/>
</dbReference>
<dbReference type="GO" id="GO:0006355">
    <property type="term" value="P:regulation of DNA-templated transcription"/>
    <property type="evidence" value="ECO:0007669"/>
    <property type="project" value="InterPro"/>
</dbReference>
<evidence type="ECO:0000313" key="12">
    <source>
        <dbReference type="EMBL" id="EET61002.1"/>
    </source>
</evidence>
<evidence type="ECO:0000256" key="3">
    <source>
        <dbReference type="ARBA" id="ARBA00023012"/>
    </source>
</evidence>
<dbReference type="SUPFAM" id="SSF52172">
    <property type="entry name" value="CheY-like"/>
    <property type="match status" value="1"/>
</dbReference>
<dbReference type="OrthoDB" id="9779174at2"/>
<organism evidence="12 13">
    <name type="scientific">Marvinbryantia formatexigens DSM 14469</name>
    <dbReference type="NCBI Taxonomy" id="478749"/>
    <lineage>
        <taxon>Bacteria</taxon>
        <taxon>Bacillati</taxon>
        <taxon>Bacillota</taxon>
        <taxon>Clostridia</taxon>
        <taxon>Lachnospirales</taxon>
        <taxon>Lachnospiraceae</taxon>
        <taxon>Marvinbryantia</taxon>
    </lineage>
</organism>
<keyword evidence="4" id="KW-0805">Transcription regulation</keyword>
<proteinExistence type="predicted"/>
<evidence type="ECO:0000256" key="4">
    <source>
        <dbReference type="ARBA" id="ARBA00023015"/>
    </source>
</evidence>
<dbReference type="GO" id="GO:0000976">
    <property type="term" value="F:transcription cis-regulatory region binding"/>
    <property type="evidence" value="ECO:0007669"/>
    <property type="project" value="TreeGrafter"/>
</dbReference>
<feature type="DNA-binding region" description="OmpR/PhoB-type" evidence="9">
    <location>
        <begin position="124"/>
        <end position="225"/>
    </location>
</feature>
<dbReference type="SUPFAM" id="SSF46894">
    <property type="entry name" value="C-terminal effector domain of the bipartite response regulators"/>
    <property type="match status" value="1"/>
</dbReference>
<dbReference type="PROSITE" id="PS51755">
    <property type="entry name" value="OMPR_PHOB"/>
    <property type="match status" value="1"/>
</dbReference>
<evidence type="ECO:0000313" key="13">
    <source>
        <dbReference type="Proteomes" id="UP000005561"/>
    </source>
</evidence>
<sequence>MTQIFFIEDDEALAEGISFALEREGYQISCFSTCRAGREAIAERQPDLVLLDWNLPDGDGLALCREIAGTAGVPVLMITARDMEIDQVMCLESGADDYIAKPFSLAVLKARIAALLRRRGGQDSSGWLISGDIRLQEKEMKAYLKDRELDLSLTEFKLLKYFLENKNQVLLKEQILARVWDSGGSFVEENTLMVNIRRLRTKVEEDASHPRYIKTVHGMGYLWEDRPAEQVDVH</sequence>
<name>C6LEL9_9FIRM</name>
<dbReference type="Gene3D" id="6.10.250.690">
    <property type="match status" value="1"/>
</dbReference>
<dbReference type="PANTHER" id="PTHR48111">
    <property type="entry name" value="REGULATOR OF RPOS"/>
    <property type="match status" value="1"/>
</dbReference>
<dbReference type="CDD" id="cd00383">
    <property type="entry name" value="trans_reg_C"/>
    <property type="match status" value="1"/>
</dbReference>
<comment type="function">
    <text evidence="7">May play the central regulatory role in sporulation. It may be an element of the effector pathway responsible for the activation of sporulation genes in response to nutritional stress. Spo0A may act in concert with spo0H (a sigma factor) to control the expression of some genes that are critical to the sporulation process.</text>
</comment>
<dbReference type="InterPro" id="IPR039420">
    <property type="entry name" value="WalR-like"/>
</dbReference>
<feature type="domain" description="OmpR/PhoB-type" evidence="11">
    <location>
        <begin position="124"/>
        <end position="225"/>
    </location>
</feature>
<dbReference type="SMART" id="SM00862">
    <property type="entry name" value="Trans_reg_C"/>
    <property type="match status" value="1"/>
</dbReference>
<dbReference type="InterPro" id="IPR011006">
    <property type="entry name" value="CheY-like_superfamily"/>
</dbReference>
<comment type="caution">
    <text evidence="12">The sequence shown here is derived from an EMBL/GenBank/DDBJ whole genome shotgun (WGS) entry which is preliminary data.</text>
</comment>
<dbReference type="InterPro" id="IPR001867">
    <property type="entry name" value="OmpR/PhoB-type_DNA-bd"/>
</dbReference>